<reference evidence="3" key="1">
    <citation type="journal article" date="2023" name="Commun. Biol.">
        <title>Genome analysis of Parmales, the sister group of diatoms, reveals the evolutionary specialization of diatoms from phago-mixotrophs to photoautotrophs.</title>
        <authorList>
            <person name="Ban H."/>
            <person name="Sato S."/>
            <person name="Yoshikawa S."/>
            <person name="Yamada K."/>
            <person name="Nakamura Y."/>
            <person name="Ichinomiya M."/>
            <person name="Sato N."/>
            <person name="Blanc-Mathieu R."/>
            <person name="Endo H."/>
            <person name="Kuwata A."/>
            <person name="Ogata H."/>
        </authorList>
    </citation>
    <scope>NUCLEOTIDE SEQUENCE [LARGE SCALE GENOMIC DNA]</scope>
    <source>
        <strain evidence="3">NIES 3701</strain>
    </source>
</reference>
<organism evidence="2 3">
    <name type="scientific">Triparma strigata</name>
    <dbReference type="NCBI Taxonomy" id="1606541"/>
    <lineage>
        <taxon>Eukaryota</taxon>
        <taxon>Sar</taxon>
        <taxon>Stramenopiles</taxon>
        <taxon>Ochrophyta</taxon>
        <taxon>Bolidophyceae</taxon>
        <taxon>Parmales</taxon>
        <taxon>Triparmaceae</taxon>
        <taxon>Triparma</taxon>
    </lineage>
</organism>
<sequence>MSASTSNPLTVEMTNSFGDVEEGGKSKDSEDAKSLAQSQAEAVAEKGFKAQGSSGIDAFKADRVSAMFQGAGSQLEMITIALTYIQNFGLVLILDVTWPAEFKAIFGWMGSSLSRLTSPSI</sequence>
<dbReference type="AlphaFoldDB" id="A0A9W7C0J6"/>
<evidence type="ECO:0000313" key="2">
    <source>
        <dbReference type="EMBL" id="GMH97057.1"/>
    </source>
</evidence>
<feature type="compositionally biased region" description="Basic and acidic residues" evidence="1">
    <location>
        <begin position="22"/>
        <end position="33"/>
    </location>
</feature>
<gene>
    <name evidence="2" type="ORF">TrST_g6942</name>
</gene>
<keyword evidence="3" id="KW-1185">Reference proteome</keyword>
<dbReference type="OrthoDB" id="10394799at2759"/>
<dbReference type="EMBL" id="BRXY01000480">
    <property type="protein sequence ID" value="GMH97057.1"/>
    <property type="molecule type" value="Genomic_DNA"/>
</dbReference>
<name>A0A9W7C0J6_9STRA</name>
<protein>
    <submittedName>
        <fullName evidence="2">Uncharacterized protein</fullName>
    </submittedName>
</protein>
<dbReference type="Proteomes" id="UP001165085">
    <property type="component" value="Unassembled WGS sequence"/>
</dbReference>
<evidence type="ECO:0000313" key="3">
    <source>
        <dbReference type="Proteomes" id="UP001165085"/>
    </source>
</evidence>
<evidence type="ECO:0000256" key="1">
    <source>
        <dbReference type="SAM" id="MobiDB-lite"/>
    </source>
</evidence>
<feature type="region of interest" description="Disordered" evidence="1">
    <location>
        <begin position="1"/>
        <end position="36"/>
    </location>
</feature>
<accession>A0A9W7C0J6</accession>
<proteinExistence type="predicted"/>
<feature type="compositionally biased region" description="Polar residues" evidence="1">
    <location>
        <begin position="1"/>
        <end position="17"/>
    </location>
</feature>
<comment type="caution">
    <text evidence="2">The sequence shown here is derived from an EMBL/GenBank/DDBJ whole genome shotgun (WGS) entry which is preliminary data.</text>
</comment>